<sequence>MATASRHSTTISGPSALRQLALAAARSATRVLDPPNKHQVNDGTVRWGTTHKTNHHDVVTDLDRAVEIHLREFLHERLPTSQIFGEEFGEHSPIGTSALQPRPDHAVVWLIDPIDGTSNLAHGLDTYSISIAAVIDDQVLAGVVVAPAMGLEFSADIESGTAWVNDSKLRVRRPCPQRLQDYNLVTSFPAAEILQASPPTPHTALEIFGQAVCQFSTVRRMVSGALELCLAAQGVFDLVIGVDTKPWDIAAAQLILQCAGGHYRPGWFSPADSGPAHRAPCYLGLAPGRDPAAASEVFERILRLPR</sequence>
<dbReference type="InterPro" id="IPR020550">
    <property type="entry name" value="Inositol_monophosphatase_CS"/>
</dbReference>
<dbReference type="Pfam" id="PF00459">
    <property type="entry name" value="Inositol_P"/>
    <property type="match status" value="1"/>
</dbReference>
<comment type="catalytic activity">
    <reaction evidence="1">
        <text>a myo-inositol phosphate + H2O = myo-inositol + phosphate</text>
        <dbReference type="Rhea" id="RHEA:24056"/>
        <dbReference type="ChEBI" id="CHEBI:15377"/>
        <dbReference type="ChEBI" id="CHEBI:17268"/>
        <dbReference type="ChEBI" id="CHEBI:43474"/>
        <dbReference type="ChEBI" id="CHEBI:84139"/>
        <dbReference type="EC" id="3.1.3.25"/>
    </reaction>
</comment>
<evidence type="ECO:0000256" key="4">
    <source>
        <dbReference type="ARBA" id="ARBA00022842"/>
    </source>
</evidence>
<evidence type="ECO:0000256" key="5">
    <source>
        <dbReference type="PIRSR" id="PIRSR600760-2"/>
    </source>
</evidence>
<feature type="binding site" evidence="5">
    <location>
        <position position="114"/>
    </location>
    <ligand>
        <name>Mg(2+)</name>
        <dbReference type="ChEBI" id="CHEBI:18420"/>
        <label>1</label>
        <note>catalytic</note>
    </ligand>
</feature>
<dbReference type="InterPro" id="IPR000760">
    <property type="entry name" value="Inositol_monophosphatase-like"/>
</dbReference>
<feature type="binding site" evidence="5">
    <location>
        <position position="86"/>
    </location>
    <ligand>
        <name>Mg(2+)</name>
        <dbReference type="ChEBI" id="CHEBI:18420"/>
        <label>1</label>
        <note>catalytic</note>
    </ligand>
</feature>
<proteinExistence type="predicted"/>
<dbReference type="RefSeq" id="WP_279675413.1">
    <property type="nucleotide sequence ID" value="NZ_CP122566.1"/>
</dbReference>
<dbReference type="PRINTS" id="PR00377">
    <property type="entry name" value="IMPHPHTASES"/>
</dbReference>
<reference evidence="6 7" key="1">
    <citation type="submission" date="2023-03" db="EMBL/GenBank/DDBJ databases">
        <title>Complete genome sequences of several Auritidibacter ignavus strains isolated from ear infections.</title>
        <authorList>
            <person name="Baehr T."/>
            <person name="Baumhoegger A.M."/>
        </authorList>
    </citation>
    <scope>NUCLEOTIDE SEQUENCE [LARGE SCALE GENOMIC DNA]</scope>
    <source>
        <strain evidence="6 7">BABAE-6</strain>
    </source>
</reference>
<dbReference type="AlphaFoldDB" id="A0AAJ6DDN6"/>
<evidence type="ECO:0000313" key="7">
    <source>
        <dbReference type="Proteomes" id="UP001224674"/>
    </source>
</evidence>
<dbReference type="PANTHER" id="PTHR20854:SF4">
    <property type="entry name" value="INOSITOL-1-MONOPHOSPHATASE-RELATED"/>
    <property type="match status" value="1"/>
</dbReference>
<dbReference type="GO" id="GO:0046872">
    <property type="term" value="F:metal ion binding"/>
    <property type="evidence" value="ECO:0007669"/>
    <property type="project" value="UniProtKB-KW"/>
</dbReference>
<evidence type="ECO:0000256" key="1">
    <source>
        <dbReference type="ARBA" id="ARBA00001033"/>
    </source>
</evidence>
<name>A0AAJ6DDN6_9MICC</name>
<dbReference type="EMBL" id="CP122566">
    <property type="protein sequence ID" value="WGH94426.1"/>
    <property type="molecule type" value="Genomic_DNA"/>
</dbReference>
<dbReference type="SUPFAM" id="SSF56655">
    <property type="entry name" value="Carbohydrate phosphatase"/>
    <property type="match status" value="1"/>
</dbReference>
<evidence type="ECO:0000313" key="6">
    <source>
        <dbReference type="EMBL" id="WGH94426.1"/>
    </source>
</evidence>
<feature type="binding site" evidence="5">
    <location>
        <position position="248"/>
    </location>
    <ligand>
        <name>Mg(2+)</name>
        <dbReference type="ChEBI" id="CHEBI:18420"/>
        <label>1</label>
        <note>catalytic</note>
    </ligand>
</feature>
<dbReference type="GO" id="GO:0046854">
    <property type="term" value="P:phosphatidylinositol phosphate biosynthetic process"/>
    <property type="evidence" value="ECO:0007669"/>
    <property type="project" value="InterPro"/>
</dbReference>
<dbReference type="PROSITE" id="PS00630">
    <property type="entry name" value="IMP_2"/>
    <property type="match status" value="1"/>
</dbReference>
<organism evidence="6 7">
    <name type="scientific">Auritidibacter ignavus</name>
    <dbReference type="NCBI Taxonomy" id="678932"/>
    <lineage>
        <taxon>Bacteria</taxon>
        <taxon>Bacillati</taxon>
        <taxon>Actinomycetota</taxon>
        <taxon>Actinomycetes</taxon>
        <taxon>Micrococcales</taxon>
        <taxon>Micrococcaceae</taxon>
        <taxon>Auritidibacter</taxon>
    </lineage>
</organism>
<dbReference type="GO" id="GO:0006020">
    <property type="term" value="P:inositol metabolic process"/>
    <property type="evidence" value="ECO:0007669"/>
    <property type="project" value="TreeGrafter"/>
</dbReference>
<dbReference type="PANTHER" id="PTHR20854">
    <property type="entry name" value="INOSITOL MONOPHOSPHATASE"/>
    <property type="match status" value="1"/>
</dbReference>
<comment type="cofactor">
    <cofactor evidence="5">
        <name>Mg(2+)</name>
        <dbReference type="ChEBI" id="CHEBI:18420"/>
    </cofactor>
</comment>
<evidence type="ECO:0000256" key="2">
    <source>
        <dbReference type="ARBA" id="ARBA00013106"/>
    </source>
</evidence>
<keyword evidence="4 5" id="KW-0460">Magnesium</keyword>
<feature type="binding site" evidence="5">
    <location>
        <position position="112"/>
    </location>
    <ligand>
        <name>Mg(2+)</name>
        <dbReference type="ChEBI" id="CHEBI:18420"/>
        <label>1</label>
        <note>catalytic</note>
    </ligand>
</feature>
<evidence type="ECO:0000256" key="3">
    <source>
        <dbReference type="ARBA" id="ARBA00022723"/>
    </source>
</evidence>
<keyword evidence="7" id="KW-1185">Reference proteome</keyword>
<feature type="binding site" evidence="5">
    <location>
        <position position="115"/>
    </location>
    <ligand>
        <name>Mg(2+)</name>
        <dbReference type="ChEBI" id="CHEBI:18420"/>
        <label>1</label>
        <note>catalytic</note>
    </ligand>
</feature>
<keyword evidence="3 5" id="KW-0479">Metal-binding</keyword>
<accession>A0AAJ6DDN6</accession>
<gene>
    <name evidence="6" type="ORF">QDX21_06520</name>
</gene>
<dbReference type="Proteomes" id="UP001224674">
    <property type="component" value="Chromosome"/>
</dbReference>
<dbReference type="GO" id="GO:0007165">
    <property type="term" value="P:signal transduction"/>
    <property type="evidence" value="ECO:0007669"/>
    <property type="project" value="TreeGrafter"/>
</dbReference>
<dbReference type="Gene3D" id="3.30.540.10">
    <property type="entry name" value="Fructose-1,6-Bisphosphatase, subunit A, domain 1"/>
    <property type="match status" value="1"/>
</dbReference>
<dbReference type="GO" id="GO:0008934">
    <property type="term" value="F:inositol monophosphate 1-phosphatase activity"/>
    <property type="evidence" value="ECO:0007669"/>
    <property type="project" value="TreeGrafter"/>
</dbReference>
<protein>
    <recommendedName>
        <fullName evidence="2">inositol-phosphate phosphatase</fullName>
        <ecNumber evidence="2">3.1.3.25</ecNumber>
    </recommendedName>
</protein>
<dbReference type="EC" id="3.1.3.25" evidence="2"/>
<dbReference type="Gene3D" id="3.40.190.80">
    <property type="match status" value="1"/>
</dbReference>